<keyword evidence="5" id="KW-0802">TPR repeat</keyword>
<dbReference type="PROSITE" id="PS50005">
    <property type="entry name" value="TPR"/>
    <property type="match status" value="1"/>
</dbReference>
<comment type="similarity">
    <text evidence="1">Belongs to the AfsR/DnrI/RedD regulatory family.</text>
</comment>
<accession>A0A5S4FGR1</accession>
<dbReference type="Pfam" id="PF03704">
    <property type="entry name" value="BTAD"/>
    <property type="match status" value="1"/>
</dbReference>
<dbReference type="PANTHER" id="PTHR35807">
    <property type="entry name" value="TRANSCRIPTIONAL REGULATOR REDD-RELATED"/>
    <property type="match status" value="1"/>
</dbReference>
<keyword evidence="9" id="KW-1185">Reference proteome</keyword>
<dbReference type="InterPro" id="IPR036388">
    <property type="entry name" value="WH-like_DNA-bd_sf"/>
</dbReference>
<evidence type="ECO:0000256" key="6">
    <source>
        <dbReference type="PROSITE-ProRule" id="PRU01091"/>
    </source>
</evidence>
<dbReference type="InterPro" id="IPR001867">
    <property type="entry name" value="OmpR/PhoB-type_DNA-bd"/>
</dbReference>
<proteinExistence type="inferred from homology"/>
<dbReference type="SUPFAM" id="SSF46894">
    <property type="entry name" value="C-terminal effector domain of the bipartite response regulators"/>
    <property type="match status" value="1"/>
</dbReference>
<organism evidence="8 9">
    <name type="scientific">Nonomuraea zeae</name>
    <dbReference type="NCBI Taxonomy" id="1642303"/>
    <lineage>
        <taxon>Bacteria</taxon>
        <taxon>Bacillati</taxon>
        <taxon>Actinomycetota</taxon>
        <taxon>Actinomycetes</taxon>
        <taxon>Streptosporangiales</taxon>
        <taxon>Streptosporangiaceae</taxon>
        <taxon>Nonomuraea</taxon>
    </lineage>
</organism>
<sequence length="263" mass="30163">MRYEILGPLRVLDGGVSSFISARKVETLLATLLIRSDQVVSIEQLETELWGDQTPRRAIAALHVYISQLRKFLAREGVADSAVVTRPPGYLLRMRDDELDFQIFEQYVQLGRAHVRQHDHAQAVTCFEQALALWRGPALEDLRTGPIIEGFVIWLNEVRMECIEMLIDSQMELGRHRELIGRLYALVMEYPLRETFYRQLMLALYRAERQGDALQVYQRARATLTKELGLEPCKALQELHSSILLADDRLMDLCGYESTAQSA</sequence>
<evidence type="ECO:0000256" key="4">
    <source>
        <dbReference type="ARBA" id="ARBA00023163"/>
    </source>
</evidence>
<gene>
    <name evidence="8" type="ORF">ETD85_53285</name>
</gene>
<dbReference type="CDD" id="cd15831">
    <property type="entry name" value="BTAD"/>
    <property type="match status" value="1"/>
</dbReference>
<dbReference type="InterPro" id="IPR011990">
    <property type="entry name" value="TPR-like_helical_dom_sf"/>
</dbReference>
<dbReference type="SMART" id="SM01043">
    <property type="entry name" value="BTAD"/>
    <property type="match status" value="1"/>
</dbReference>
<dbReference type="PANTHER" id="PTHR35807:SF1">
    <property type="entry name" value="TRANSCRIPTIONAL REGULATOR REDD"/>
    <property type="match status" value="1"/>
</dbReference>
<dbReference type="AlphaFoldDB" id="A0A5S4FGR1"/>
<keyword evidence="4" id="KW-0804">Transcription</keyword>
<dbReference type="Gene3D" id="1.10.10.10">
    <property type="entry name" value="Winged helix-like DNA-binding domain superfamily/Winged helix DNA-binding domain"/>
    <property type="match status" value="1"/>
</dbReference>
<feature type="domain" description="OmpR/PhoB-type" evidence="7">
    <location>
        <begin position="1"/>
        <end position="94"/>
    </location>
</feature>
<comment type="caution">
    <text evidence="8">The sequence shown here is derived from an EMBL/GenBank/DDBJ whole genome shotgun (WGS) entry which is preliminary data.</text>
</comment>
<dbReference type="OrthoDB" id="4054020at2"/>
<dbReference type="GO" id="GO:0000160">
    <property type="term" value="P:phosphorelay signal transduction system"/>
    <property type="evidence" value="ECO:0007669"/>
    <property type="project" value="InterPro"/>
</dbReference>
<dbReference type="InterPro" id="IPR016032">
    <property type="entry name" value="Sig_transdc_resp-reg_C-effctor"/>
</dbReference>
<evidence type="ECO:0000256" key="1">
    <source>
        <dbReference type="ARBA" id="ARBA00005820"/>
    </source>
</evidence>
<dbReference type="InterPro" id="IPR051677">
    <property type="entry name" value="AfsR-DnrI-RedD_regulator"/>
</dbReference>
<keyword evidence="2" id="KW-0805">Transcription regulation</keyword>
<evidence type="ECO:0000259" key="7">
    <source>
        <dbReference type="PROSITE" id="PS51755"/>
    </source>
</evidence>
<dbReference type="Gene3D" id="1.25.40.10">
    <property type="entry name" value="Tetratricopeptide repeat domain"/>
    <property type="match status" value="1"/>
</dbReference>
<dbReference type="PROSITE" id="PS51755">
    <property type="entry name" value="OMPR_PHOB"/>
    <property type="match status" value="1"/>
</dbReference>
<dbReference type="InterPro" id="IPR019734">
    <property type="entry name" value="TPR_rpt"/>
</dbReference>
<dbReference type="GO" id="GO:0006355">
    <property type="term" value="P:regulation of DNA-templated transcription"/>
    <property type="evidence" value="ECO:0007669"/>
    <property type="project" value="InterPro"/>
</dbReference>
<dbReference type="RefSeq" id="WP_138697507.1">
    <property type="nucleotide sequence ID" value="NZ_JBHSAZ010000043.1"/>
</dbReference>
<dbReference type="SUPFAM" id="SSF48452">
    <property type="entry name" value="TPR-like"/>
    <property type="match status" value="1"/>
</dbReference>
<evidence type="ECO:0000313" key="8">
    <source>
        <dbReference type="EMBL" id="TMR18716.1"/>
    </source>
</evidence>
<protein>
    <submittedName>
        <fullName evidence="8">AfsR/SARP family transcriptional regulator</fullName>
    </submittedName>
</protein>
<evidence type="ECO:0000256" key="5">
    <source>
        <dbReference type="PROSITE-ProRule" id="PRU00339"/>
    </source>
</evidence>
<evidence type="ECO:0000256" key="3">
    <source>
        <dbReference type="ARBA" id="ARBA00023125"/>
    </source>
</evidence>
<feature type="repeat" description="TPR" evidence="5">
    <location>
        <begin position="104"/>
        <end position="137"/>
    </location>
</feature>
<dbReference type="GO" id="GO:0003677">
    <property type="term" value="F:DNA binding"/>
    <property type="evidence" value="ECO:0007669"/>
    <property type="project" value="UniProtKB-UniRule"/>
</dbReference>
<feature type="DNA-binding region" description="OmpR/PhoB-type" evidence="6">
    <location>
        <begin position="1"/>
        <end position="94"/>
    </location>
</feature>
<dbReference type="Proteomes" id="UP000306628">
    <property type="component" value="Unassembled WGS sequence"/>
</dbReference>
<evidence type="ECO:0000256" key="2">
    <source>
        <dbReference type="ARBA" id="ARBA00023015"/>
    </source>
</evidence>
<dbReference type="Pfam" id="PF00486">
    <property type="entry name" value="Trans_reg_C"/>
    <property type="match status" value="1"/>
</dbReference>
<dbReference type="InterPro" id="IPR005158">
    <property type="entry name" value="BTAD"/>
</dbReference>
<dbReference type="SMART" id="SM00862">
    <property type="entry name" value="Trans_reg_C"/>
    <property type="match status" value="1"/>
</dbReference>
<evidence type="ECO:0000313" key="9">
    <source>
        <dbReference type="Proteomes" id="UP000306628"/>
    </source>
</evidence>
<reference evidence="8 9" key="1">
    <citation type="submission" date="2019-05" db="EMBL/GenBank/DDBJ databases">
        <title>Draft genome sequence of Nonomuraea zeae DSM 100528.</title>
        <authorList>
            <person name="Saricaoglu S."/>
            <person name="Isik K."/>
        </authorList>
    </citation>
    <scope>NUCLEOTIDE SEQUENCE [LARGE SCALE GENOMIC DNA]</scope>
    <source>
        <strain evidence="8 9">DSM 100528</strain>
    </source>
</reference>
<name>A0A5S4FGR1_9ACTN</name>
<keyword evidence="3 6" id="KW-0238">DNA-binding</keyword>
<dbReference type="EMBL" id="VCKX01000337">
    <property type="protein sequence ID" value="TMR18716.1"/>
    <property type="molecule type" value="Genomic_DNA"/>
</dbReference>